<dbReference type="Proteomes" id="UP000245252">
    <property type="component" value="Unassembled WGS sequence"/>
</dbReference>
<sequence length="118" mass="13148">MTDLLPRVAKAMSDRRQELTAPQLSRIWEELAKVAVEACGWQPMDTAPKDRSILVDFSYWYPGDTSPTVNFAVATYVQRADGYAWDTGDEIFQSGAANGWIDIPATKIKPIDEEAGHD</sequence>
<keyword evidence="2" id="KW-1185">Reference proteome</keyword>
<dbReference type="RefSeq" id="WP_109458112.1">
    <property type="nucleotide sequence ID" value="NZ_QFBC01000003.1"/>
</dbReference>
<accession>A0A2U2DTW5</accession>
<name>A0A2U2DTW5_9HYPH</name>
<dbReference type="EMBL" id="QFBC01000003">
    <property type="protein sequence ID" value="PWE56737.1"/>
    <property type="molecule type" value="Genomic_DNA"/>
</dbReference>
<dbReference type="AlphaFoldDB" id="A0A2U2DTW5"/>
<comment type="caution">
    <text evidence="1">The sequence shown here is derived from an EMBL/GenBank/DDBJ whole genome shotgun (WGS) entry which is preliminary data.</text>
</comment>
<proteinExistence type="predicted"/>
<gene>
    <name evidence="1" type="ORF">DEM27_10260</name>
</gene>
<evidence type="ECO:0000313" key="2">
    <source>
        <dbReference type="Proteomes" id="UP000245252"/>
    </source>
</evidence>
<evidence type="ECO:0000313" key="1">
    <source>
        <dbReference type="EMBL" id="PWE56737.1"/>
    </source>
</evidence>
<protein>
    <submittedName>
        <fullName evidence="1">Uncharacterized protein</fullName>
    </submittedName>
</protein>
<reference evidence="1 2" key="1">
    <citation type="submission" date="2018-05" db="EMBL/GenBank/DDBJ databases">
        <title>The draft genome of strain NS-104.</title>
        <authorList>
            <person name="Hang P."/>
            <person name="Jiang J."/>
        </authorList>
    </citation>
    <scope>NUCLEOTIDE SEQUENCE [LARGE SCALE GENOMIC DNA]</scope>
    <source>
        <strain evidence="1 2">NS-104</strain>
    </source>
</reference>
<organism evidence="1 2">
    <name type="scientific">Metarhizobium album</name>
    <dbReference type="NCBI Taxonomy" id="2182425"/>
    <lineage>
        <taxon>Bacteria</taxon>
        <taxon>Pseudomonadati</taxon>
        <taxon>Pseudomonadota</taxon>
        <taxon>Alphaproteobacteria</taxon>
        <taxon>Hyphomicrobiales</taxon>
        <taxon>Rhizobiaceae</taxon>
        <taxon>Metarhizobium</taxon>
    </lineage>
</organism>